<evidence type="ECO:0000256" key="1">
    <source>
        <dbReference type="SAM" id="MobiDB-lite"/>
    </source>
</evidence>
<name>A0A1M5C9M0_9FIRM</name>
<proteinExistence type="predicted"/>
<reference evidence="3" key="1">
    <citation type="submission" date="2016-11" db="EMBL/GenBank/DDBJ databases">
        <authorList>
            <person name="Varghese N."/>
            <person name="Submissions S."/>
        </authorList>
    </citation>
    <scope>NUCLEOTIDE SEQUENCE [LARGE SCALE GENOMIC DNA]</scope>
    <source>
        <strain evidence="3">DSM 11792</strain>
    </source>
</reference>
<accession>A0A1M5C9M0</accession>
<evidence type="ECO:0000313" key="2">
    <source>
        <dbReference type="EMBL" id="SHF51411.1"/>
    </source>
</evidence>
<gene>
    <name evidence="2" type="ORF">SAMN02745218_02463</name>
</gene>
<feature type="region of interest" description="Disordered" evidence="1">
    <location>
        <begin position="63"/>
        <end position="84"/>
    </location>
</feature>
<dbReference type="RefSeq" id="WP_073166737.1">
    <property type="nucleotide sequence ID" value="NZ_FQUW01000035.1"/>
</dbReference>
<organism evidence="2 3">
    <name type="scientific">Desulfofundulus australicus DSM 11792</name>
    <dbReference type="NCBI Taxonomy" id="1121425"/>
    <lineage>
        <taxon>Bacteria</taxon>
        <taxon>Bacillati</taxon>
        <taxon>Bacillota</taxon>
        <taxon>Clostridia</taxon>
        <taxon>Eubacteriales</taxon>
        <taxon>Peptococcaceae</taxon>
        <taxon>Desulfofundulus</taxon>
    </lineage>
</organism>
<dbReference type="AlphaFoldDB" id="A0A1M5C9M0"/>
<dbReference type="EMBL" id="FQUW01000035">
    <property type="protein sequence ID" value="SHF51411.1"/>
    <property type="molecule type" value="Genomic_DNA"/>
</dbReference>
<protein>
    <submittedName>
        <fullName evidence="2">Uncharacterized protein</fullName>
    </submittedName>
</protein>
<sequence length="84" mass="9113">MNSSALELAFLYEISSLKWPGSEADLFDEVIEKAVRLFGVQRAALVLQDDTGQSNLLYLGLRPEQSKRSQGTARAKPGSGEGLS</sequence>
<dbReference type="Proteomes" id="UP000184196">
    <property type="component" value="Unassembled WGS sequence"/>
</dbReference>
<evidence type="ECO:0000313" key="3">
    <source>
        <dbReference type="Proteomes" id="UP000184196"/>
    </source>
</evidence>
<keyword evidence="3" id="KW-1185">Reference proteome</keyword>